<keyword evidence="3" id="KW-0238">DNA-binding</keyword>
<feature type="region of interest" description="Disordered" evidence="2">
    <location>
        <begin position="120"/>
        <end position="173"/>
    </location>
</feature>
<dbReference type="Pfam" id="PF02575">
    <property type="entry name" value="YbaB_DNA_bd"/>
    <property type="match status" value="1"/>
</dbReference>
<dbReference type="InterPro" id="IPR036894">
    <property type="entry name" value="YbaB-like_sf"/>
</dbReference>
<dbReference type="AlphaFoldDB" id="A0A4R4UZT1"/>
<dbReference type="EMBL" id="SMKV01000006">
    <property type="protein sequence ID" value="TDC94804.1"/>
    <property type="molecule type" value="Genomic_DNA"/>
</dbReference>
<dbReference type="Proteomes" id="UP000294744">
    <property type="component" value="Unassembled WGS sequence"/>
</dbReference>
<organism evidence="3 4">
    <name type="scientific">Saccharopolyspora aridisoli</name>
    <dbReference type="NCBI Taxonomy" id="2530385"/>
    <lineage>
        <taxon>Bacteria</taxon>
        <taxon>Bacillati</taxon>
        <taxon>Actinomycetota</taxon>
        <taxon>Actinomycetes</taxon>
        <taxon>Pseudonocardiales</taxon>
        <taxon>Pseudonocardiaceae</taxon>
        <taxon>Saccharopolyspora</taxon>
    </lineage>
</organism>
<accession>A0A4R4UZT1</accession>
<dbReference type="Gene3D" id="3.30.1310.10">
    <property type="entry name" value="Nucleoid-associated protein YbaB-like domain"/>
    <property type="match status" value="1"/>
</dbReference>
<dbReference type="RefSeq" id="WP_132620823.1">
    <property type="nucleotide sequence ID" value="NZ_SMKV01000006.1"/>
</dbReference>
<keyword evidence="4" id="KW-1185">Reference proteome</keyword>
<keyword evidence="1" id="KW-0175">Coiled coil</keyword>
<reference evidence="3 4" key="1">
    <citation type="submission" date="2019-03" db="EMBL/GenBank/DDBJ databases">
        <title>Draft genome sequences of novel Actinobacteria.</title>
        <authorList>
            <person name="Sahin N."/>
            <person name="Ay H."/>
            <person name="Saygin H."/>
        </authorList>
    </citation>
    <scope>NUCLEOTIDE SEQUENCE [LARGE SCALE GENOMIC DNA]</scope>
    <source>
        <strain evidence="3 4">16K404</strain>
    </source>
</reference>
<dbReference type="OrthoDB" id="3693822at2"/>
<evidence type="ECO:0000256" key="2">
    <source>
        <dbReference type="SAM" id="MobiDB-lite"/>
    </source>
</evidence>
<dbReference type="InterPro" id="IPR004401">
    <property type="entry name" value="YbaB/EbfC"/>
</dbReference>
<dbReference type="SUPFAM" id="SSF82607">
    <property type="entry name" value="YbaB-like"/>
    <property type="match status" value="1"/>
</dbReference>
<name>A0A4R4UZT1_9PSEU</name>
<evidence type="ECO:0000256" key="1">
    <source>
        <dbReference type="SAM" id="Coils"/>
    </source>
</evidence>
<feature type="coiled-coil region" evidence="1">
    <location>
        <begin position="27"/>
        <end position="54"/>
    </location>
</feature>
<evidence type="ECO:0000313" key="3">
    <source>
        <dbReference type="EMBL" id="TDC94804.1"/>
    </source>
</evidence>
<comment type="caution">
    <text evidence="3">The sequence shown here is derived from an EMBL/GenBank/DDBJ whole genome shotgun (WGS) entry which is preliminary data.</text>
</comment>
<gene>
    <name evidence="3" type="ORF">E1161_07100</name>
</gene>
<evidence type="ECO:0000313" key="4">
    <source>
        <dbReference type="Proteomes" id="UP000294744"/>
    </source>
</evidence>
<dbReference type="GO" id="GO:0003677">
    <property type="term" value="F:DNA binding"/>
    <property type="evidence" value="ECO:0007669"/>
    <property type="project" value="UniProtKB-KW"/>
</dbReference>
<proteinExistence type="predicted"/>
<protein>
    <submittedName>
        <fullName evidence="3">YbaB/EbfC family DNA-binding protein</fullName>
    </submittedName>
</protein>
<sequence>MRFFRHSDRIQTPNVGKSGLMEPEYLVRDLEAKAAEMQRRAEEMQEQIKSANATATSRDGAVTVQVAPNGALQNIEFSQRATSLSAIQLTQTVMQTVRQAQMEAARKITEIVEPQFGGTDAMDFITGFMPQPDDEQQTGKESSGPQKNAPKRPEPQSGWDDDDDLNDGRSFLR</sequence>